<feature type="domain" description="Mut7-C RNAse" evidence="2">
    <location>
        <begin position="113"/>
        <end position="253"/>
    </location>
</feature>
<reference evidence="4 5" key="1">
    <citation type="submission" date="2019-07" db="EMBL/GenBank/DDBJ databases">
        <title>Whole genome shotgun sequence of Kocuria flava NBRC 107626.</title>
        <authorList>
            <person name="Hosoyama A."/>
            <person name="Uohara A."/>
            <person name="Ohji S."/>
            <person name="Ichikawa N."/>
        </authorList>
    </citation>
    <scope>NUCLEOTIDE SEQUENCE [LARGE SCALE GENOMIC DNA]</scope>
    <source>
        <strain evidence="4 5">NBRC 107626</strain>
    </source>
</reference>
<evidence type="ECO:0000313" key="5">
    <source>
        <dbReference type="Proteomes" id="UP000321155"/>
    </source>
</evidence>
<dbReference type="Proteomes" id="UP000321155">
    <property type="component" value="Unassembled WGS sequence"/>
</dbReference>
<feature type="domain" description="Ubiquitin Mut7-C" evidence="3">
    <location>
        <begin position="34"/>
        <end position="87"/>
    </location>
</feature>
<evidence type="ECO:0008006" key="6">
    <source>
        <dbReference type="Google" id="ProtNLM"/>
    </source>
</evidence>
<dbReference type="RefSeq" id="WP_211268314.1">
    <property type="nucleotide sequence ID" value="NZ_BJZR01000007.1"/>
</dbReference>
<evidence type="ECO:0000259" key="2">
    <source>
        <dbReference type="Pfam" id="PF01927"/>
    </source>
</evidence>
<proteinExistence type="predicted"/>
<gene>
    <name evidence="4" type="ORF">KFL01_04530</name>
</gene>
<feature type="region of interest" description="Disordered" evidence="1">
    <location>
        <begin position="86"/>
        <end position="111"/>
    </location>
</feature>
<dbReference type="EMBL" id="BJZR01000007">
    <property type="protein sequence ID" value="GEO91147.1"/>
    <property type="molecule type" value="Genomic_DNA"/>
</dbReference>
<dbReference type="PANTHER" id="PTHR39081">
    <property type="entry name" value="MUT7-C DOMAIN-CONTAINING PROTEIN"/>
    <property type="match status" value="1"/>
</dbReference>
<protein>
    <recommendedName>
        <fullName evidence="6">Twitching motility protein PilT</fullName>
    </recommendedName>
</protein>
<feature type="region of interest" description="Disordered" evidence="1">
    <location>
        <begin position="1"/>
        <end position="20"/>
    </location>
</feature>
<evidence type="ECO:0000313" key="4">
    <source>
        <dbReference type="EMBL" id="GEO91147.1"/>
    </source>
</evidence>
<accession>A0ABQ0X0K2</accession>
<comment type="caution">
    <text evidence="4">The sequence shown here is derived from an EMBL/GenBank/DDBJ whole genome shotgun (WGS) entry which is preliminary data.</text>
</comment>
<evidence type="ECO:0000256" key="1">
    <source>
        <dbReference type="SAM" id="MobiDB-lite"/>
    </source>
</evidence>
<dbReference type="InterPro" id="IPR002782">
    <property type="entry name" value="Mut7-C_RNAse_dom"/>
</dbReference>
<keyword evidence="5" id="KW-1185">Reference proteome</keyword>
<feature type="compositionally biased region" description="Low complexity" evidence="1">
    <location>
        <begin position="86"/>
        <end position="101"/>
    </location>
</feature>
<dbReference type="Pfam" id="PF14451">
    <property type="entry name" value="Ub-Mut7C"/>
    <property type="match status" value="1"/>
</dbReference>
<dbReference type="Pfam" id="PF01927">
    <property type="entry name" value="Mut7-C"/>
    <property type="match status" value="1"/>
</dbReference>
<evidence type="ECO:0000259" key="3">
    <source>
        <dbReference type="Pfam" id="PF14451"/>
    </source>
</evidence>
<dbReference type="InterPro" id="IPR027798">
    <property type="entry name" value="Ub_Mut7C"/>
</dbReference>
<organism evidence="4 5">
    <name type="scientific">Kocuria flava</name>
    <dbReference type="NCBI Taxonomy" id="446860"/>
    <lineage>
        <taxon>Bacteria</taxon>
        <taxon>Bacillati</taxon>
        <taxon>Actinomycetota</taxon>
        <taxon>Actinomycetes</taxon>
        <taxon>Micrococcales</taxon>
        <taxon>Micrococcaceae</taxon>
        <taxon>Kocuria</taxon>
    </lineage>
</organism>
<feature type="compositionally biased region" description="Pro residues" evidence="1">
    <location>
        <begin position="1"/>
        <end position="15"/>
    </location>
</feature>
<name>A0ABQ0X0K2_9MICC</name>
<sequence>MSRSGPPGPGAPDPGAPGAVPQLVLAVDPALWFLLSPRHRRPRFGLPVPATDTVGHVVRAVGLPPTEIGPVHLDGRPAGLDRRPTAGVPPGGAAPVLAVGPRPRPQPTRSCPPRFLLDVHLGALARRLRLLGLDAAWEPAAEDAELVARALREGRVLLTQDRGLLHRGAVPEGALVRGRAPEEQLDDVLGRFAPPLAPWTRCPRCGAALVAADPHEVADRVPPRALAAHTAFRRCTGCGQVYWRGAHARRLDALVARARDAARPGNGAGERGAGGPSA</sequence>
<dbReference type="PANTHER" id="PTHR39081:SF1">
    <property type="entry name" value="MUT7-C RNASE DOMAIN-CONTAINING PROTEIN"/>
    <property type="match status" value="1"/>
</dbReference>